<dbReference type="EMBL" id="VSSQ01091843">
    <property type="protein sequence ID" value="MPN37286.1"/>
    <property type="molecule type" value="Genomic_DNA"/>
</dbReference>
<dbReference type="AlphaFoldDB" id="A0A645HFE0"/>
<feature type="region of interest" description="Disordered" evidence="1">
    <location>
        <begin position="33"/>
        <end position="59"/>
    </location>
</feature>
<evidence type="ECO:0000313" key="2">
    <source>
        <dbReference type="EMBL" id="MPN37286.1"/>
    </source>
</evidence>
<evidence type="ECO:0000256" key="1">
    <source>
        <dbReference type="SAM" id="MobiDB-lite"/>
    </source>
</evidence>
<dbReference type="PANTHER" id="PTHR37449:SF1">
    <property type="entry name" value="OS02G0159950 PROTEIN"/>
    <property type="match status" value="1"/>
</dbReference>
<name>A0A645HFE0_9ZZZZ</name>
<proteinExistence type="predicted"/>
<reference evidence="2" key="1">
    <citation type="submission" date="2019-08" db="EMBL/GenBank/DDBJ databases">
        <authorList>
            <person name="Kucharzyk K."/>
            <person name="Murdoch R.W."/>
            <person name="Higgins S."/>
            <person name="Loffler F."/>
        </authorList>
    </citation>
    <scope>NUCLEOTIDE SEQUENCE</scope>
</reference>
<comment type="caution">
    <text evidence="2">The sequence shown here is derived from an EMBL/GenBank/DDBJ whole genome shotgun (WGS) entry which is preliminary data.</text>
</comment>
<protein>
    <submittedName>
        <fullName evidence="2">Uncharacterized protein</fullName>
    </submittedName>
</protein>
<dbReference type="PANTHER" id="PTHR37449">
    <property type="match status" value="1"/>
</dbReference>
<organism evidence="2">
    <name type="scientific">bioreactor metagenome</name>
    <dbReference type="NCBI Taxonomy" id="1076179"/>
    <lineage>
        <taxon>unclassified sequences</taxon>
        <taxon>metagenomes</taxon>
        <taxon>ecological metagenomes</taxon>
    </lineage>
</organism>
<accession>A0A645HFE0</accession>
<feature type="compositionally biased region" description="Basic and acidic residues" evidence="1">
    <location>
        <begin position="45"/>
        <end position="54"/>
    </location>
</feature>
<gene>
    <name evidence="2" type="ORF">SDC9_184802</name>
</gene>
<sequence length="145" mass="15666">MPAPLWRPTASISSINTMQGLFFLAVSNKSRTRLAPTPTNISTKSEPEMEKKDTPASPATALAKRVLPVPGGPTSRTPLGIRAPISVKRLGARINSTTSRSSSFSSSAPATSSKVTFWPGSTWVRARLLPKFITLLPPPWERNIK</sequence>